<feature type="domain" description="TIR" evidence="2">
    <location>
        <begin position="25"/>
        <end position="159"/>
    </location>
</feature>
<dbReference type="GO" id="GO:0120147">
    <property type="term" value="F:formylglycine-generating oxidase activity"/>
    <property type="evidence" value="ECO:0007669"/>
    <property type="project" value="TreeGrafter"/>
</dbReference>
<gene>
    <name evidence="3" type="ORF">HXX08_23105</name>
    <name evidence="4" type="ORF">OZ401_004308</name>
</gene>
<evidence type="ECO:0000256" key="1">
    <source>
        <dbReference type="SAM" id="MobiDB-lite"/>
    </source>
</evidence>
<reference evidence="3 5" key="1">
    <citation type="submission" date="2020-06" db="EMBL/GenBank/DDBJ databases">
        <title>Anoxygenic phototrophic Chloroflexota member uses a Type I reaction center.</title>
        <authorList>
            <person name="Tsuji J.M."/>
            <person name="Shaw N.A."/>
            <person name="Nagashima S."/>
            <person name="Venkiteswaran J."/>
            <person name="Schiff S.L."/>
            <person name="Hanada S."/>
            <person name="Tank M."/>
            <person name="Neufeld J.D."/>
        </authorList>
    </citation>
    <scope>NUCLEOTIDE SEQUENCE [LARGE SCALE GENOMIC DNA]</scope>
    <source>
        <strain evidence="3">L227-S17</strain>
    </source>
</reference>
<dbReference type="InterPro" id="IPR042095">
    <property type="entry name" value="SUMF_sf"/>
</dbReference>
<accession>A0A8T7M9B2</accession>
<dbReference type="InterPro" id="IPR000157">
    <property type="entry name" value="TIR_dom"/>
</dbReference>
<dbReference type="Gene3D" id="3.40.50.10140">
    <property type="entry name" value="Toll/interleukin-1 receptor homology (TIR) domain"/>
    <property type="match status" value="1"/>
</dbReference>
<organism evidence="3 5">
    <name type="scientific">Candidatus Chlorohelix allophototropha</name>
    <dbReference type="NCBI Taxonomy" id="3003348"/>
    <lineage>
        <taxon>Bacteria</taxon>
        <taxon>Bacillati</taxon>
        <taxon>Chloroflexota</taxon>
        <taxon>Chloroflexia</taxon>
        <taxon>Candidatus Chloroheliales</taxon>
        <taxon>Candidatus Chloroheliaceae</taxon>
        <taxon>Candidatus Chlorohelix</taxon>
    </lineage>
</organism>
<dbReference type="SUPFAM" id="SSF52200">
    <property type="entry name" value="Toll/Interleukin receptor TIR domain"/>
    <property type="match status" value="1"/>
</dbReference>
<dbReference type="EMBL" id="CP128400">
    <property type="protein sequence ID" value="WJW68692.1"/>
    <property type="molecule type" value="Genomic_DNA"/>
</dbReference>
<dbReference type="SUPFAM" id="SSF56436">
    <property type="entry name" value="C-type lectin-like"/>
    <property type="match status" value="1"/>
</dbReference>
<evidence type="ECO:0000313" key="5">
    <source>
        <dbReference type="Proteomes" id="UP000521676"/>
    </source>
</evidence>
<reference evidence="4" key="2">
    <citation type="journal article" date="2024" name="Nature">
        <title>Anoxygenic phototroph of the Chloroflexota uses a type I reaction centre.</title>
        <authorList>
            <person name="Tsuji J.M."/>
            <person name="Shaw N.A."/>
            <person name="Nagashima S."/>
            <person name="Venkiteswaran J.J."/>
            <person name="Schiff S.L."/>
            <person name="Watanabe T."/>
            <person name="Fukui M."/>
            <person name="Hanada S."/>
            <person name="Tank M."/>
            <person name="Neufeld J.D."/>
        </authorList>
    </citation>
    <scope>NUCLEOTIDE SEQUENCE</scope>
    <source>
        <strain evidence="4">L227-S17</strain>
    </source>
</reference>
<dbReference type="Pfam" id="PF13676">
    <property type="entry name" value="TIR_2"/>
    <property type="match status" value="1"/>
</dbReference>
<dbReference type="InterPro" id="IPR005532">
    <property type="entry name" value="SUMF_dom"/>
</dbReference>
<protein>
    <submittedName>
        <fullName evidence="3">SUMF1/EgtB/PvdO family nonheme iron enzyme</fullName>
    </submittedName>
</protein>
<dbReference type="Proteomes" id="UP000521676">
    <property type="component" value="Unassembled WGS sequence"/>
</dbReference>
<dbReference type="Proteomes" id="UP001431572">
    <property type="component" value="Chromosome 2"/>
</dbReference>
<feature type="compositionally biased region" description="Pro residues" evidence="1">
    <location>
        <begin position="175"/>
        <end position="192"/>
    </location>
</feature>
<dbReference type="GO" id="GO:0007165">
    <property type="term" value="P:signal transduction"/>
    <property type="evidence" value="ECO:0007669"/>
    <property type="project" value="InterPro"/>
</dbReference>
<dbReference type="PANTHER" id="PTHR23150">
    <property type="entry name" value="SULFATASE MODIFYING FACTOR 1, 2"/>
    <property type="match status" value="1"/>
</dbReference>
<name>A0A8T7M9B2_9CHLR</name>
<dbReference type="PANTHER" id="PTHR23150:SF19">
    <property type="entry name" value="FORMYLGLYCINE-GENERATING ENZYME"/>
    <property type="match status" value="1"/>
</dbReference>
<dbReference type="EMBL" id="JACATZ010000003">
    <property type="protein sequence ID" value="NWJ48758.1"/>
    <property type="molecule type" value="Genomic_DNA"/>
</dbReference>
<dbReference type="PROSITE" id="PS50104">
    <property type="entry name" value="TIR"/>
    <property type="match status" value="1"/>
</dbReference>
<feature type="region of interest" description="Disordered" evidence="1">
    <location>
        <begin position="175"/>
        <end position="207"/>
    </location>
</feature>
<dbReference type="AlphaFoldDB" id="A0A8T7M9B2"/>
<evidence type="ECO:0000259" key="2">
    <source>
        <dbReference type="PROSITE" id="PS50104"/>
    </source>
</evidence>
<evidence type="ECO:0000313" key="4">
    <source>
        <dbReference type="EMBL" id="WJW68692.1"/>
    </source>
</evidence>
<evidence type="ECO:0000313" key="6">
    <source>
        <dbReference type="Proteomes" id="UP001431572"/>
    </source>
</evidence>
<evidence type="ECO:0000313" key="3">
    <source>
        <dbReference type="EMBL" id="NWJ48758.1"/>
    </source>
</evidence>
<proteinExistence type="predicted"/>
<keyword evidence="6" id="KW-1185">Reference proteome</keyword>
<sequence length="499" mass="56240">MGIIKLQSPTDKPYAGAQTMPNVPPKLKVFLCHSSGDKPIVRELYQRLKAESHWLEPWLDEEELYPGQPWQYAIEKALEESHIILVCLTPESVAKIGYVQAEIETALYYAKYMPEGLSNIIPLKLAECEIPRRLSKWQAARFYDERGREMLLKGLRLHAKNFGIVIPEPPVATPPVEKPPVPPVAVPQPAPPVAKAAEPKPAPSENDAERLLDEIGDLTTTHQRRMEIGDRLSEIGDTRRGVGLRPDGIPDIEWLAVAPGGKLEIEKQNFEVQPFYIAQYQITFAQYEAFVKAADGYNNREWWQGFPREYQPQTLSEQRQKGLNMPRDNMSWYQTVAFGRWLTQCMQGWQLPNPGGSGSPLIIGENAEVRLPTEWEWQWAAQGGSQQRKYPWGAWQKGYANTDEAGLGRTTAVGMYPQGAAACGAMDMGGNVWEWCQNKYEKPKEVAVDASGKYRVLRGGSFLVSQANASCVYRYFNLPRNDLNFFGFRLVVCVANAPL</sequence>
<dbReference type="RefSeq" id="WP_341470597.1">
    <property type="nucleotide sequence ID" value="NZ_CP128400.1"/>
</dbReference>
<dbReference type="Pfam" id="PF03781">
    <property type="entry name" value="FGE-sulfatase"/>
    <property type="match status" value="1"/>
</dbReference>
<dbReference type="InterPro" id="IPR035897">
    <property type="entry name" value="Toll_tir_struct_dom_sf"/>
</dbReference>
<dbReference type="InterPro" id="IPR016187">
    <property type="entry name" value="CTDL_fold"/>
</dbReference>
<dbReference type="Gene3D" id="3.90.1580.10">
    <property type="entry name" value="paralog of FGE (formylglycine-generating enzyme)"/>
    <property type="match status" value="1"/>
</dbReference>
<dbReference type="InterPro" id="IPR051043">
    <property type="entry name" value="Sulfatase_Mod_Factor_Kinase"/>
</dbReference>